<proteinExistence type="predicted"/>
<protein>
    <submittedName>
        <fullName evidence="1">DUF2332 domain-containing protein</fullName>
    </submittedName>
</protein>
<evidence type="ECO:0000313" key="2">
    <source>
        <dbReference type="Proteomes" id="UP000830434"/>
    </source>
</evidence>
<dbReference type="KEGG" id="haxz:M0R88_00585"/>
<dbReference type="AlphaFoldDB" id="A0A8U0IIU5"/>
<dbReference type="Pfam" id="PF10094">
    <property type="entry name" value="DUF2332"/>
    <property type="match status" value="1"/>
</dbReference>
<dbReference type="EMBL" id="CP096658">
    <property type="protein sequence ID" value="UPW00615.1"/>
    <property type="molecule type" value="Genomic_DNA"/>
</dbReference>
<reference evidence="1" key="1">
    <citation type="submission" date="2022-04" db="EMBL/GenBank/DDBJ databases">
        <title>Diverse halophilic archaea isolated from saline environments.</title>
        <authorList>
            <person name="Cui H.-L."/>
        </authorList>
    </citation>
    <scope>NUCLEOTIDE SEQUENCE</scope>
    <source>
        <strain evidence="1">XZYJT40</strain>
    </source>
</reference>
<dbReference type="InterPro" id="IPR011200">
    <property type="entry name" value="UCP012608"/>
</dbReference>
<dbReference type="Proteomes" id="UP000830434">
    <property type="component" value="Chromosome"/>
</dbReference>
<name>A0A8U0IIU5_9EURY</name>
<gene>
    <name evidence="1" type="ORF">M0R88_00585</name>
</gene>
<dbReference type="GeneID" id="72188306"/>
<keyword evidence="2" id="KW-1185">Reference proteome</keyword>
<dbReference type="RefSeq" id="WP_248655025.1">
    <property type="nucleotide sequence ID" value="NZ_CP096658.1"/>
</dbReference>
<evidence type="ECO:0000313" key="1">
    <source>
        <dbReference type="EMBL" id="UPW00615.1"/>
    </source>
</evidence>
<accession>A0A8U0IIU5</accession>
<sequence length="363" mass="40411">MNRDDLSGHFEWFADWCVGTSPLYERLARGVAADPDLLDLASAPPDDRSPAHLLFAAVQFLLLSGNESSLADFYPTVTDHPTDPAERDPVPAFREFCLSNADAIRNLTTTRRTQTNSVRRCAALLPAFEEVSRHASRGCARDAREPLALVEVGPSAGLNLLWDRYGYDYGPGGRYGTLDSPVRVESTVHEGDPPLPENAPPVASRVGVDLNPLDVTDDADARWLRSLVWPEHDDRHRTLRSAIRVAREHPPDLREGDALDLLPTVLAEIPDDRPVCLFDTQVRYQLDEAARDRFDALVAELGADRDLYVVSGDLTASEYEQAIDLTLTTVEGDSKSEDRERAELQTERLGVYQQHGAWITWDE</sequence>
<dbReference type="PIRSF" id="PIRSF012608">
    <property type="entry name" value="UCP012608"/>
    <property type="match status" value="1"/>
</dbReference>
<organism evidence="1 2">
    <name type="scientific">Halorussus gelatinilyticus</name>
    <dbReference type="NCBI Taxonomy" id="2937524"/>
    <lineage>
        <taxon>Archaea</taxon>
        <taxon>Methanobacteriati</taxon>
        <taxon>Methanobacteriota</taxon>
        <taxon>Stenosarchaea group</taxon>
        <taxon>Halobacteria</taxon>
        <taxon>Halobacteriales</taxon>
        <taxon>Haladaptataceae</taxon>
        <taxon>Halorussus</taxon>
    </lineage>
</organism>